<dbReference type="InterPro" id="IPR035948">
    <property type="entry name" value="YwqG-like_sf"/>
</dbReference>
<dbReference type="Proteomes" id="UP000286268">
    <property type="component" value="Chromosome"/>
</dbReference>
<name>A0A410DSR3_9CLOT</name>
<gene>
    <name evidence="1" type="ORF">C1I91_10735</name>
</gene>
<dbReference type="EMBL" id="CP025746">
    <property type="protein sequence ID" value="QAA32095.1"/>
    <property type="molecule type" value="Genomic_DNA"/>
</dbReference>
<dbReference type="Pfam" id="PF09234">
    <property type="entry name" value="DUF1963"/>
    <property type="match status" value="1"/>
</dbReference>
<dbReference type="RefSeq" id="WP_128212886.1">
    <property type="nucleotide sequence ID" value="NZ_CP025746.1"/>
</dbReference>
<dbReference type="PANTHER" id="PTHR36436">
    <property type="entry name" value="SLL5081 PROTEIN"/>
    <property type="match status" value="1"/>
</dbReference>
<protein>
    <submittedName>
        <fullName evidence="1">DUF1963 domain-containing protein</fullName>
    </submittedName>
</protein>
<dbReference type="PANTHER" id="PTHR36436:SF6">
    <property type="entry name" value="SLL5081 PROTEIN"/>
    <property type="match status" value="1"/>
</dbReference>
<reference evidence="1 2" key="1">
    <citation type="submission" date="2018-01" db="EMBL/GenBank/DDBJ databases">
        <title>Genome Sequencing and Assembly of Anaerobacter polyendosporus strain CT4.</title>
        <authorList>
            <person name="Tachaapaikoon C."/>
            <person name="Sutheeworapong S."/>
            <person name="Jenjaroenpun P."/>
            <person name="Wongsurawat T."/>
            <person name="Nookeaw I."/>
            <person name="Cheawchanlertfa P."/>
            <person name="Kosugi A."/>
            <person name="Cheevadhanarak S."/>
            <person name="Ratanakhanokchai K."/>
        </authorList>
    </citation>
    <scope>NUCLEOTIDE SEQUENCE [LARGE SCALE GENOMIC DNA]</scope>
    <source>
        <strain evidence="1 2">CT4</strain>
    </source>
</reference>
<dbReference type="Gene3D" id="2.30.320.10">
    <property type="entry name" value="YwqG-like"/>
    <property type="match status" value="1"/>
</dbReference>
<dbReference type="SUPFAM" id="SSF103032">
    <property type="entry name" value="Hypothetical protein YwqG"/>
    <property type="match status" value="1"/>
</dbReference>
<dbReference type="OrthoDB" id="57088at2"/>
<evidence type="ECO:0000313" key="1">
    <source>
        <dbReference type="EMBL" id="QAA32095.1"/>
    </source>
</evidence>
<keyword evidence="2" id="KW-1185">Reference proteome</keyword>
<dbReference type="AlphaFoldDB" id="A0A410DSR3"/>
<organism evidence="1 2">
    <name type="scientific">Clostridium manihotivorum</name>
    <dbReference type="NCBI Taxonomy" id="2320868"/>
    <lineage>
        <taxon>Bacteria</taxon>
        <taxon>Bacillati</taxon>
        <taxon>Bacillota</taxon>
        <taxon>Clostridia</taxon>
        <taxon>Eubacteriales</taxon>
        <taxon>Clostridiaceae</taxon>
        <taxon>Clostridium</taxon>
    </lineage>
</organism>
<sequence>MTYQVPELFRDYEDTIKKSLRKANEITFTIEQTKPWDSKLGGCPYLENIEEYPSGKNGKPMIFLAQINLADLIELEDMPKQGLLQFFINNDDCYGFDAPCKVRYIENHIKEESRLLSENPYEKEYEQFLPFNKNGKMSFELREMPITCSCEDFDKAFVGKPFTEELEEEAWEEFDGAGSRVGGYPYFVQAEPEFYGEYDVLLLQLDVEDKCGIMFGDSGNCNFFISKEDLKNKDFSKVEYDWQCC</sequence>
<dbReference type="InterPro" id="IPR015315">
    <property type="entry name" value="DUF1963"/>
</dbReference>
<dbReference type="KEGG" id="cmah:C1I91_10735"/>
<proteinExistence type="predicted"/>
<accession>A0A410DSR3</accession>
<evidence type="ECO:0000313" key="2">
    <source>
        <dbReference type="Proteomes" id="UP000286268"/>
    </source>
</evidence>